<evidence type="ECO:0000313" key="3">
    <source>
        <dbReference type="Proteomes" id="UP000291343"/>
    </source>
</evidence>
<gene>
    <name evidence="2" type="ORF">LSTR_LSTR001248</name>
</gene>
<sequence>MFGCERERGLRLTVSLVGCRPAVNIAPRCDRSEILYPTGEQWSRTKRQESKPETNGEKTGMNFERKLWRTGTTTGEKDDATELLLTGAVSN</sequence>
<proteinExistence type="predicted"/>
<dbReference type="AlphaFoldDB" id="A0A482XC44"/>
<dbReference type="EMBL" id="QKKF02013261">
    <property type="protein sequence ID" value="RZF43070.1"/>
    <property type="molecule type" value="Genomic_DNA"/>
</dbReference>
<keyword evidence="3" id="KW-1185">Reference proteome</keyword>
<protein>
    <submittedName>
        <fullName evidence="2">Uncharacterized protein</fullName>
    </submittedName>
</protein>
<accession>A0A482XC44</accession>
<feature type="region of interest" description="Disordered" evidence="1">
    <location>
        <begin position="39"/>
        <end position="75"/>
    </location>
</feature>
<organism evidence="2 3">
    <name type="scientific">Laodelphax striatellus</name>
    <name type="common">Small brown planthopper</name>
    <name type="synonym">Delphax striatella</name>
    <dbReference type="NCBI Taxonomy" id="195883"/>
    <lineage>
        <taxon>Eukaryota</taxon>
        <taxon>Metazoa</taxon>
        <taxon>Ecdysozoa</taxon>
        <taxon>Arthropoda</taxon>
        <taxon>Hexapoda</taxon>
        <taxon>Insecta</taxon>
        <taxon>Pterygota</taxon>
        <taxon>Neoptera</taxon>
        <taxon>Paraneoptera</taxon>
        <taxon>Hemiptera</taxon>
        <taxon>Auchenorrhyncha</taxon>
        <taxon>Fulgoroidea</taxon>
        <taxon>Delphacidae</taxon>
        <taxon>Criomorphinae</taxon>
        <taxon>Laodelphax</taxon>
    </lineage>
</organism>
<reference evidence="2 3" key="1">
    <citation type="journal article" date="2017" name="Gigascience">
        <title>Genome sequence of the small brown planthopper, Laodelphax striatellus.</title>
        <authorList>
            <person name="Zhu J."/>
            <person name="Jiang F."/>
            <person name="Wang X."/>
            <person name="Yang P."/>
            <person name="Bao Y."/>
            <person name="Zhao W."/>
            <person name="Wang W."/>
            <person name="Lu H."/>
            <person name="Wang Q."/>
            <person name="Cui N."/>
            <person name="Li J."/>
            <person name="Chen X."/>
            <person name="Luo L."/>
            <person name="Yu J."/>
            <person name="Kang L."/>
            <person name="Cui F."/>
        </authorList>
    </citation>
    <scope>NUCLEOTIDE SEQUENCE [LARGE SCALE GENOMIC DNA]</scope>
    <source>
        <strain evidence="2">Lst14</strain>
    </source>
</reference>
<dbReference type="InParanoid" id="A0A482XC44"/>
<evidence type="ECO:0000313" key="2">
    <source>
        <dbReference type="EMBL" id="RZF43070.1"/>
    </source>
</evidence>
<name>A0A482XC44_LAOST</name>
<comment type="caution">
    <text evidence="2">The sequence shown here is derived from an EMBL/GenBank/DDBJ whole genome shotgun (WGS) entry which is preliminary data.</text>
</comment>
<feature type="compositionally biased region" description="Basic and acidic residues" evidence="1">
    <location>
        <begin position="46"/>
        <end position="56"/>
    </location>
</feature>
<dbReference type="Proteomes" id="UP000291343">
    <property type="component" value="Unassembled WGS sequence"/>
</dbReference>
<evidence type="ECO:0000256" key="1">
    <source>
        <dbReference type="SAM" id="MobiDB-lite"/>
    </source>
</evidence>